<protein>
    <submittedName>
        <fullName evidence="1">Uncharacterized protein</fullName>
    </submittedName>
</protein>
<proteinExistence type="predicted"/>
<comment type="caution">
    <text evidence="1">The sequence shown here is derived from an EMBL/GenBank/DDBJ whole genome shotgun (WGS) entry which is preliminary data.</text>
</comment>
<evidence type="ECO:0000313" key="1">
    <source>
        <dbReference type="EMBL" id="KAK3722107.1"/>
    </source>
</evidence>
<feature type="non-terminal residue" evidence="1">
    <location>
        <position position="1"/>
    </location>
</feature>
<accession>A0AAE0XWU4</accession>
<reference evidence="1" key="1">
    <citation type="journal article" date="2023" name="G3 (Bethesda)">
        <title>A reference genome for the long-term kleptoplast-retaining sea slug Elysia crispata morphotype clarki.</title>
        <authorList>
            <person name="Eastman K.E."/>
            <person name="Pendleton A.L."/>
            <person name="Shaikh M.A."/>
            <person name="Suttiyut T."/>
            <person name="Ogas R."/>
            <person name="Tomko P."/>
            <person name="Gavelis G."/>
            <person name="Widhalm J.R."/>
            <person name="Wisecaver J.H."/>
        </authorList>
    </citation>
    <scope>NUCLEOTIDE SEQUENCE</scope>
    <source>
        <strain evidence="1">ECLA1</strain>
    </source>
</reference>
<gene>
    <name evidence="1" type="ORF">RRG08_004987</name>
</gene>
<dbReference type="AlphaFoldDB" id="A0AAE0XWU4"/>
<dbReference type="Proteomes" id="UP001283361">
    <property type="component" value="Unassembled WGS sequence"/>
</dbReference>
<dbReference type="EMBL" id="JAWDGP010007380">
    <property type="protein sequence ID" value="KAK3722107.1"/>
    <property type="molecule type" value="Genomic_DNA"/>
</dbReference>
<organism evidence="1 2">
    <name type="scientific">Elysia crispata</name>
    <name type="common">lettuce slug</name>
    <dbReference type="NCBI Taxonomy" id="231223"/>
    <lineage>
        <taxon>Eukaryota</taxon>
        <taxon>Metazoa</taxon>
        <taxon>Spiralia</taxon>
        <taxon>Lophotrochozoa</taxon>
        <taxon>Mollusca</taxon>
        <taxon>Gastropoda</taxon>
        <taxon>Heterobranchia</taxon>
        <taxon>Euthyneura</taxon>
        <taxon>Panpulmonata</taxon>
        <taxon>Sacoglossa</taxon>
        <taxon>Placobranchoidea</taxon>
        <taxon>Plakobranchidae</taxon>
        <taxon>Elysia</taxon>
    </lineage>
</organism>
<name>A0AAE0XWU4_9GAST</name>
<keyword evidence="2" id="KW-1185">Reference proteome</keyword>
<sequence length="45" mass="5270">EGSSTTRYTKTIIGRLVDSRLVENFCGKWSLRKQDSYYQDIVEPE</sequence>
<evidence type="ECO:0000313" key="2">
    <source>
        <dbReference type="Proteomes" id="UP001283361"/>
    </source>
</evidence>